<proteinExistence type="inferred from homology"/>
<reference evidence="6 7" key="1">
    <citation type="submission" date="2018-06" db="EMBL/GenBank/DDBJ databases">
        <title>Rhizobium wuzhouense sp. nov., isolated from roots of Oryza officinalis.</title>
        <authorList>
            <person name="Yuan T."/>
        </authorList>
    </citation>
    <scope>NUCLEOTIDE SEQUENCE [LARGE SCALE GENOMIC DNA]</scope>
    <source>
        <strain evidence="6 7">W44</strain>
    </source>
</reference>
<dbReference type="InterPro" id="IPR006913">
    <property type="entry name" value="CENP-V/GFA"/>
</dbReference>
<keyword evidence="4" id="KW-0456">Lyase</keyword>
<comment type="similarity">
    <text evidence="1">Belongs to the Gfa family.</text>
</comment>
<keyword evidence="7" id="KW-1185">Reference proteome</keyword>
<dbReference type="InterPro" id="IPR011057">
    <property type="entry name" value="Mss4-like_sf"/>
</dbReference>
<keyword evidence="3" id="KW-0862">Zinc</keyword>
<keyword evidence="2" id="KW-0479">Metal-binding</keyword>
<accession>A0ABX5NXD4</accession>
<organism evidence="6 7">
    <name type="scientific">Rhizobium wuzhouense</name>
    <dbReference type="NCBI Taxonomy" id="1986026"/>
    <lineage>
        <taxon>Bacteria</taxon>
        <taxon>Pseudomonadati</taxon>
        <taxon>Pseudomonadota</taxon>
        <taxon>Alphaproteobacteria</taxon>
        <taxon>Hyphomicrobiales</taxon>
        <taxon>Rhizobiaceae</taxon>
        <taxon>Rhizobium/Agrobacterium group</taxon>
        <taxon>Rhizobium</taxon>
    </lineage>
</organism>
<feature type="domain" description="CENP-V/GFA" evidence="5">
    <location>
        <begin position="3"/>
        <end position="108"/>
    </location>
</feature>
<name>A0ABX5NXD4_9HYPH</name>
<dbReference type="Pfam" id="PF04828">
    <property type="entry name" value="GFA"/>
    <property type="match status" value="1"/>
</dbReference>
<gene>
    <name evidence="6" type="ORF">DMY87_05515</name>
</gene>
<dbReference type="PROSITE" id="PS51891">
    <property type="entry name" value="CENP_V_GFA"/>
    <property type="match status" value="1"/>
</dbReference>
<evidence type="ECO:0000259" key="5">
    <source>
        <dbReference type="PROSITE" id="PS51891"/>
    </source>
</evidence>
<dbReference type="Proteomes" id="UP000247536">
    <property type="component" value="Unassembled WGS sequence"/>
</dbReference>
<evidence type="ECO:0000313" key="6">
    <source>
        <dbReference type="EMBL" id="PYB77799.1"/>
    </source>
</evidence>
<sequence>MRITGACHCGAVRYEAEIEPQRIGICHCTDCQRLTGSAYRVTAAALPDRFRLLCGIPRRYRKLGDSGQPSDQFFCGDCGSPLWRESADGKIGIRLGTIDQRLELKPHHQSWLGSALPFVFDISGLERQEDS</sequence>
<dbReference type="SUPFAM" id="SSF51316">
    <property type="entry name" value="Mss4-like"/>
    <property type="match status" value="1"/>
</dbReference>
<evidence type="ECO:0000256" key="4">
    <source>
        <dbReference type="ARBA" id="ARBA00023239"/>
    </source>
</evidence>
<dbReference type="PANTHER" id="PTHR33337:SF40">
    <property type="entry name" value="CENP-V_GFA DOMAIN-CONTAINING PROTEIN-RELATED"/>
    <property type="match status" value="1"/>
</dbReference>
<evidence type="ECO:0000256" key="2">
    <source>
        <dbReference type="ARBA" id="ARBA00022723"/>
    </source>
</evidence>
<comment type="caution">
    <text evidence="6">The sequence shown here is derived from an EMBL/GenBank/DDBJ whole genome shotgun (WGS) entry which is preliminary data.</text>
</comment>
<evidence type="ECO:0000313" key="7">
    <source>
        <dbReference type="Proteomes" id="UP000247536"/>
    </source>
</evidence>
<evidence type="ECO:0000256" key="3">
    <source>
        <dbReference type="ARBA" id="ARBA00022833"/>
    </source>
</evidence>
<dbReference type="Gene3D" id="3.90.1590.10">
    <property type="entry name" value="glutathione-dependent formaldehyde- activating enzyme (gfa)"/>
    <property type="match status" value="1"/>
</dbReference>
<dbReference type="EMBL" id="QJRY01000001">
    <property type="protein sequence ID" value="PYB77799.1"/>
    <property type="molecule type" value="Genomic_DNA"/>
</dbReference>
<dbReference type="PANTHER" id="PTHR33337">
    <property type="entry name" value="GFA DOMAIN-CONTAINING PROTEIN"/>
    <property type="match status" value="1"/>
</dbReference>
<dbReference type="RefSeq" id="WP_110790223.1">
    <property type="nucleotide sequence ID" value="NZ_QJRY01000001.1"/>
</dbReference>
<protein>
    <submittedName>
        <fullName evidence="6">Aldehyde-activating protein</fullName>
    </submittedName>
</protein>
<evidence type="ECO:0000256" key="1">
    <source>
        <dbReference type="ARBA" id="ARBA00005495"/>
    </source>
</evidence>